<dbReference type="InterPro" id="IPR013658">
    <property type="entry name" value="SGL"/>
</dbReference>
<proteinExistence type="predicted"/>
<dbReference type="PANTHER" id="PTHR47572">
    <property type="entry name" value="LIPOPROTEIN-RELATED"/>
    <property type="match status" value="1"/>
</dbReference>
<dbReference type="Gene3D" id="2.120.10.30">
    <property type="entry name" value="TolB, C-terminal domain"/>
    <property type="match status" value="1"/>
</dbReference>
<dbReference type="Pfam" id="PF08450">
    <property type="entry name" value="SGL"/>
    <property type="match status" value="1"/>
</dbReference>
<name>A0A6J7R2J0_9ZZZZ</name>
<dbReference type="SUPFAM" id="SSF63829">
    <property type="entry name" value="Calcium-dependent phosphotriesterase"/>
    <property type="match status" value="1"/>
</dbReference>
<evidence type="ECO:0000313" key="3">
    <source>
        <dbReference type="EMBL" id="CAB4753205.1"/>
    </source>
</evidence>
<protein>
    <submittedName>
        <fullName evidence="5">Unannotated protein</fullName>
    </submittedName>
</protein>
<dbReference type="AlphaFoldDB" id="A0A6J7R2J0"/>
<feature type="domain" description="SMP-30/Gluconolactonase/LRE-like region" evidence="2">
    <location>
        <begin position="13"/>
        <end position="251"/>
    </location>
</feature>
<reference evidence="5" key="1">
    <citation type="submission" date="2020-05" db="EMBL/GenBank/DDBJ databases">
        <authorList>
            <person name="Chiriac C."/>
            <person name="Salcher M."/>
            <person name="Ghai R."/>
            <person name="Kavagutti S V."/>
        </authorList>
    </citation>
    <scope>NUCLEOTIDE SEQUENCE</scope>
</reference>
<organism evidence="5">
    <name type="scientific">freshwater metagenome</name>
    <dbReference type="NCBI Taxonomy" id="449393"/>
    <lineage>
        <taxon>unclassified sequences</taxon>
        <taxon>metagenomes</taxon>
        <taxon>ecological metagenomes</taxon>
    </lineage>
</organism>
<dbReference type="PRINTS" id="PR01790">
    <property type="entry name" value="SMP30FAMILY"/>
</dbReference>
<evidence type="ECO:0000259" key="2">
    <source>
        <dbReference type="Pfam" id="PF08450"/>
    </source>
</evidence>
<gene>
    <name evidence="3" type="ORF">UFOPK2754_01925</name>
    <name evidence="4" type="ORF">UFOPK3543_01257</name>
    <name evidence="5" type="ORF">UFOPK3967_02908</name>
</gene>
<keyword evidence="1" id="KW-0378">Hydrolase</keyword>
<dbReference type="EMBL" id="CAFBMH010000038">
    <property type="protein sequence ID" value="CAB4907519.1"/>
    <property type="molecule type" value="Genomic_DNA"/>
</dbReference>
<evidence type="ECO:0000313" key="4">
    <source>
        <dbReference type="EMBL" id="CAB4907519.1"/>
    </source>
</evidence>
<evidence type="ECO:0000256" key="1">
    <source>
        <dbReference type="ARBA" id="ARBA00022801"/>
    </source>
</evidence>
<accession>A0A6J7R2J0</accession>
<dbReference type="InterPro" id="IPR051262">
    <property type="entry name" value="SMP-30/CGR1_Lactonase"/>
</dbReference>
<dbReference type="PANTHER" id="PTHR47572:SF4">
    <property type="entry name" value="LACTONASE DRP35"/>
    <property type="match status" value="1"/>
</dbReference>
<dbReference type="GO" id="GO:0016787">
    <property type="term" value="F:hydrolase activity"/>
    <property type="evidence" value="ECO:0007669"/>
    <property type="project" value="UniProtKB-KW"/>
</dbReference>
<dbReference type="EMBL" id="CAEZYR010000072">
    <property type="protein sequence ID" value="CAB4753205.1"/>
    <property type="molecule type" value="Genomic_DNA"/>
</dbReference>
<sequence>MTEPVRLLEDIQFGESPRWRGDRLWFSDILDGKVYTVGMDGNRVLVADFGDSRPSGIGFLPDGDALVVDMGMPGIVRLSANGTRRVHAELGDVTIALLNDMVVDAWGNAYVGSTGRNYFTGETEARPANIILVRPDGSYSVVAESVDTPNGPVITSDGATYVVAESHLNRLLAFEILPDATLGARRVWAELGEVMPDGIAIDREDGIWVASQSTKECVRVVEGGEVTDRVSFEHTIIACALGGPDGHTLFVFGVTGPSAGPVRSSVLDTVRVEIPAKPATQ</sequence>
<dbReference type="InterPro" id="IPR011042">
    <property type="entry name" value="6-blade_b-propeller_TolB-like"/>
</dbReference>
<dbReference type="EMBL" id="CAFBOS010000266">
    <property type="protein sequence ID" value="CAB5023531.1"/>
    <property type="molecule type" value="Genomic_DNA"/>
</dbReference>
<evidence type="ECO:0000313" key="5">
    <source>
        <dbReference type="EMBL" id="CAB5023531.1"/>
    </source>
</evidence>
<dbReference type="InterPro" id="IPR005511">
    <property type="entry name" value="SMP-30"/>
</dbReference>